<dbReference type="AlphaFoldDB" id="A0A7C8MPJ5"/>
<feature type="active site" description="Proton acceptor" evidence="5">
    <location>
        <position position="46"/>
    </location>
</feature>
<keyword evidence="8" id="KW-1185">Reference proteome</keyword>
<dbReference type="OrthoDB" id="10250282at2759"/>
<dbReference type="FunCoup" id="A0A7C8MPJ5">
    <property type="interactions" value="640"/>
</dbReference>
<dbReference type="PANTHER" id="PTHR46044">
    <property type="entry name" value="NITRILASE"/>
    <property type="match status" value="1"/>
</dbReference>
<protein>
    <recommendedName>
        <fullName evidence="4">nitrilase</fullName>
        <ecNumber evidence="4">3.5.5.1</ecNumber>
    </recommendedName>
</protein>
<keyword evidence="2" id="KW-0378">Hydrolase</keyword>
<dbReference type="Pfam" id="PF00795">
    <property type="entry name" value="CN_hydrolase"/>
    <property type="match status" value="1"/>
</dbReference>
<dbReference type="InParanoid" id="A0A7C8MPJ5"/>
<comment type="caution">
    <text evidence="7">The sequence shown here is derived from an EMBL/GenBank/DDBJ whole genome shotgun (WGS) entry which is preliminary data.</text>
</comment>
<organism evidence="7 8">
    <name type="scientific">Xylaria multiplex</name>
    <dbReference type="NCBI Taxonomy" id="323545"/>
    <lineage>
        <taxon>Eukaryota</taxon>
        <taxon>Fungi</taxon>
        <taxon>Dikarya</taxon>
        <taxon>Ascomycota</taxon>
        <taxon>Pezizomycotina</taxon>
        <taxon>Sordariomycetes</taxon>
        <taxon>Xylariomycetidae</taxon>
        <taxon>Xylariales</taxon>
        <taxon>Xylariaceae</taxon>
        <taxon>Xylaria</taxon>
    </lineage>
</organism>
<evidence type="ECO:0000256" key="5">
    <source>
        <dbReference type="PROSITE-ProRule" id="PRU10139"/>
    </source>
</evidence>
<dbReference type="GO" id="GO:0016836">
    <property type="term" value="F:hydro-lyase activity"/>
    <property type="evidence" value="ECO:0007669"/>
    <property type="project" value="UniProtKB-ARBA"/>
</dbReference>
<evidence type="ECO:0000256" key="4">
    <source>
        <dbReference type="ARBA" id="ARBA00039045"/>
    </source>
</evidence>
<comment type="similarity">
    <text evidence="1">Belongs to the carbon-nitrogen hydrolase superfamily. Nitrilase family.</text>
</comment>
<reference evidence="7 8" key="1">
    <citation type="submission" date="2019-12" db="EMBL/GenBank/DDBJ databases">
        <title>Draft genome sequence of the ascomycete Xylaria multiplex DSM 110363.</title>
        <authorList>
            <person name="Buettner E."/>
            <person name="Kellner H."/>
        </authorList>
    </citation>
    <scope>NUCLEOTIDE SEQUENCE [LARGE SCALE GENOMIC DNA]</scope>
    <source>
        <strain evidence="7 8">DSM 110363</strain>
    </source>
</reference>
<feature type="domain" description="CN hydrolase" evidence="6">
    <location>
        <begin position="6"/>
        <end position="291"/>
    </location>
</feature>
<evidence type="ECO:0000313" key="7">
    <source>
        <dbReference type="EMBL" id="KAF2970432.1"/>
    </source>
</evidence>
<dbReference type="SUPFAM" id="SSF56317">
    <property type="entry name" value="Carbon-nitrogen hydrolase"/>
    <property type="match status" value="1"/>
</dbReference>
<dbReference type="InterPro" id="IPR044149">
    <property type="entry name" value="Nitrilases_CHs"/>
</dbReference>
<comment type="catalytic activity">
    <reaction evidence="3">
        <text>a nitrile + 2 H2O = a carboxylate + NH4(+)</text>
        <dbReference type="Rhea" id="RHEA:21724"/>
        <dbReference type="ChEBI" id="CHEBI:15377"/>
        <dbReference type="ChEBI" id="CHEBI:18379"/>
        <dbReference type="ChEBI" id="CHEBI:28938"/>
        <dbReference type="ChEBI" id="CHEBI:29067"/>
        <dbReference type="EC" id="3.5.5.1"/>
    </reaction>
</comment>
<evidence type="ECO:0000256" key="2">
    <source>
        <dbReference type="ARBA" id="ARBA00022801"/>
    </source>
</evidence>
<dbReference type="GO" id="GO:0000257">
    <property type="term" value="F:nitrilase activity"/>
    <property type="evidence" value="ECO:0007669"/>
    <property type="project" value="UniProtKB-EC"/>
</dbReference>
<evidence type="ECO:0000256" key="1">
    <source>
        <dbReference type="ARBA" id="ARBA00008129"/>
    </source>
</evidence>
<accession>A0A7C8MPJ5</accession>
<dbReference type="EMBL" id="WUBL01000023">
    <property type="protein sequence ID" value="KAF2970432.1"/>
    <property type="molecule type" value="Genomic_DNA"/>
</dbReference>
<dbReference type="InterPro" id="IPR000132">
    <property type="entry name" value="Nitrilase/CN_hydratase_CS"/>
</dbReference>
<evidence type="ECO:0000259" key="6">
    <source>
        <dbReference type="PROSITE" id="PS50263"/>
    </source>
</evidence>
<dbReference type="CDD" id="cd07564">
    <property type="entry name" value="nitrilases_CHs"/>
    <property type="match status" value="1"/>
</dbReference>
<dbReference type="Proteomes" id="UP000481858">
    <property type="component" value="Unassembled WGS sequence"/>
</dbReference>
<evidence type="ECO:0000256" key="3">
    <source>
        <dbReference type="ARBA" id="ARBA00036406"/>
    </source>
</evidence>
<dbReference type="PROSITE" id="PS50263">
    <property type="entry name" value="CN_HYDROLASE"/>
    <property type="match status" value="1"/>
</dbReference>
<proteinExistence type="inferred from homology"/>
<dbReference type="InterPro" id="IPR036526">
    <property type="entry name" value="C-N_Hydrolase_sf"/>
</dbReference>
<evidence type="ECO:0000313" key="8">
    <source>
        <dbReference type="Proteomes" id="UP000481858"/>
    </source>
</evidence>
<sequence length="334" mass="36566">MEGPKLRVAVTQAEPEWLDLPATVEKTVRLVAEASSNGARLIAFPEVWIAGYPAWIWGRAVDPVMSTRYTLNSLSVESKEMRRIQEAARENSIAVVLGFAERSPTDSLYISQAIISPDGNLLLKRRKIKPTHVERTVFGDGSGPDLNNVVEVDFGGGIGKVKVGTLSCWEHAQPLLKYHTFTQGEAVHIAMWPPLHPHGGVNALTHWAQSADGCLNLSQTYAVEGGTFVLHCTSVANQKAIDTMQMQNVLGFAECGGGHSCVIGPDGRRLTPPLEDGNPSSEGLVYADLDLTMIVTNRHFIDVVGHYSRPDLLWVGVDKRRKDPVVERTDVLQE</sequence>
<dbReference type="InterPro" id="IPR003010">
    <property type="entry name" value="C-N_Hydrolase"/>
</dbReference>
<dbReference type="Gene3D" id="3.60.110.10">
    <property type="entry name" value="Carbon-nitrogen hydrolase"/>
    <property type="match status" value="1"/>
</dbReference>
<dbReference type="PROSITE" id="PS00920">
    <property type="entry name" value="NITRIL_CHT_1"/>
    <property type="match status" value="1"/>
</dbReference>
<dbReference type="PANTHER" id="PTHR46044:SF14">
    <property type="entry name" value="ARYLACETONITRILASE"/>
    <property type="match status" value="1"/>
</dbReference>
<gene>
    <name evidence="7" type="ORF">GQX73_g3106</name>
</gene>
<name>A0A7C8MPJ5_9PEZI</name>
<dbReference type="EC" id="3.5.5.1" evidence="4"/>